<evidence type="ECO:0000313" key="2">
    <source>
        <dbReference type="EMBL" id="MBE4910584.1"/>
    </source>
</evidence>
<protein>
    <submittedName>
        <fullName evidence="2">Uncharacterized protein</fullName>
    </submittedName>
</protein>
<comment type="caution">
    <text evidence="2">The sequence shown here is derived from an EMBL/GenBank/DDBJ whole genome shotgun (WGS) entry which is preliminary data.</text>
</comment>
<evidence type="ECO:0000313" key="3">
    <source>
        <dbReference type="Proteomes" id="UP001516662"/>
    </source>
</evidence>
<dbReference type="RefSeq" id="WP_193539962.1">
    <property type="nucleotide sequence ID" value="NZ_JAGGKM010000006.1"/>
</dbReference>
<organism evidence="2 3">
    <name type="scientific">Litchfieldia luteola</name>
    <dbReference type="NCBI Taxonomy" id="682179"/>
    <lineage>
        <taxon>Bacteria</taxon>
        <taxon>Bacillati</taxon>
        <taxon>Bacillota</taxon>
        <taxon>Bacilli</taxon>
        <taxon>Bacillales</taxon>
        <taxon>Bacillaceae</taxon>
        <taxon>Litchfieldia</taxon>
    </lineage>
</organism>
<sequence>MQLAMIAVVVVLLVGLVLTISLAGKSDENYRDATKKNTMNLTLIYIITILLLLIGLVVYIKWFA</sequence>
<reference evidence="2 3" key="1">
    <citation type="submission" date="2020-10" db="EMBL/GenBank/DDBJ databases">
        <title>Bacillus sp. HD4P25, an endophyte from a halophyte.</title>
        <authorList>
            <person name="Sun J.-Q."/>
        </authorList>
    </citation>
    <scope>NUCLEOTIDE SEQUENCE [LARGE SCALE GENOMIC DNA]</scope>
    <source>
        <strain evidence="2 3">YIM 93174</strain>
    </source>
</reference>
<keyword evidence="1" id="KW-0472">Membrane</keyword>
<feature type="transmembrane region" description="Helical" evidence="1">
    <location>
        <begin position="39"/>
        <end position="60"/>
    </location>
</feature>
<keyword evidence="1" id="KW-1133">Transmembrane helix</keyword>
<name>A0ABR9QQ52_9BACI</name>
<gene>
    <name evidence="2" type="ORF">IMZ08_21325</name>
</gene>
<evidence type="ECO:0000256" key="1">
    <source>
        <dbReference type="SAM" id="Phobius"/>
    </source>
</evidence>
<keyword evidence="1" id="KW-0812">Transmembrane</keyword>
<proteinExistence type="predicted"/>
<dbReference type="EMBL" id="JADCLJ010000025">
    <property type="protein sequence ID" value="MBE4910584.1"/>
    <property type="molecule type" value="Genomic_DNA"/>
</dbReference>
<dbReference type="Proteomes" id="UP001516662">
    <property type="component" value="Unassembled WGS sequence"/>
</dbReference>
<accession>A0ABR9QQ52</accession>
<keyword evidence="3" id="KW-1185">Reference proteome</keyword>